<feature type="signal peptide" evidence="1">
    <location>
        <begin position="1"/>
        <end position="23"/>
    </location>
</feature>
<evidence type="ECO:0008006" key="4">
    <source>
        <dbReference type="Google" id="ProtNLM"/>
    </source>
</evidence>
<sequence length="198" mass="21847">MPQNKVILALILSLCLLSLKSLATDFEITPFVGQMKSSDLVMTSVDSDISLSTGTNIGLGIAWQDTPNGQGQILINFVNHDFTGSVNQEKQSLDILYTHFNGIAQFRQQNYLTTLSLGLGGAYFQSDHDEELYASATIAVGTQYKINDNFSFVTELRGYATLVDKEDALFCQAEQCHAQFEDSVFMEANISIGIAYKF</sequence>
<evidence type="ECO:0000313" key="2">
    <source>
        <dbReference type="EMBL" id="GHE81605.1"/>
    </source>
</evidence>
<organism evidence="2 3">
    <name type="scientific">Thalassotalea profundi</name>
    <dbReference type="NCBI Taxonomy" id="2036687"/>
    <lineage>
        <taxon>Bacteria</taxon>
        <taxon>Pseudomonadati</taxon>
        <taxon>Pseudomonadota</taxon>
        <taxon>Gammaproteobacteria</taxon>
        <taxon>Alteromonadales</taxon>
        <taxon>Colwelliaceae</taxon>
        <taxon>Thalassotalea</taxon>
    </lineage>
</organism>
<feature type="chain" id="PRO_5046338071" description="Porin family protein" evidence="1">
    <location>
        <begin position="24"/>
        <end position="198"/>
    </location>
</feature>
<gene>
    <name evidence="2" type="ORF">GCM10011501_07330</name>
</gene>
<evidence type="ECO:0000256" key="1">
    <source>
        <dbReference type="SAM" id="SignalP"/>
    </source>
</evidence>
<dbReference type="EMBL" id="BNAH01000002">
    <property type="protein sequence ID" value="GHE81605.1"/>
    <property type="molecule type" value="Genomic_DNA"/>
</dbReference>
<accession>A0ABQ3IJN6</accession>
<reference evidence="3" key="1">
    <citation type="journal article" date="2019" name="Int. J. Syst. Evol. Microbiol.">
        <title>The Global Catalogue of Microorganisms (GCM) 10K type strain sequencing project: providing services to taxonomists for standard genome sequencing and annotation.</title>
        <authorList>
            <consortium name="The Broad Institute Genomics Platform"/>
            <consortium name="The Broad Institute Genome Sequencing Center for Infectious Disease"/>
            <person name="Wu L."/>
            <person name="Ma J."/>
        </authorList>
    </citation>
    <scope>NUCLEOTIDE SEQUENCE [LARGE SCALE GENOMIC DNA]</scope>
    <source>
        <strain evidence="3">CGMCC 1.15922</strain>
    </source>
</reference>
<name>A0ABQ3IJN6_9GAMM</name>
<proteinExistence type="predicted"/>
<keyword evidence="3" id="KW-1185">Reference proteome</keyword>
<dbReference type="SUPFAM" id="SSF56925">
    <property type="entry name" value="OMPA-like"/>
    <property type="match status" value="1"/>
</dbReference>
<dbReference type="RefSeq" id="WP_189376747.1">
    <property type="nucleotide sequence ID" value="NZ_BNAH01000002.1"/>
</dbReference>
<comment type="caution">
    <text evidence="2">The sequence shown here is derived from an EMBL/GenBank/DDBJ whole genome shotgun (WGS) entry which is preliminary data.</text>
</comment>
<dbReference type="Proteomes" id="UP000626370">
    <property type="component" value="Unassembled WGS sequence"/>
</dbReference>
<dbReference type="Gene3D" id="2.40.160.20">
    <property type="match status" value="1"/>
</dbReference>
<protein>
    <recommendedName>
        <fullName evidence="4">Porin family protein</fullName>
    </recommendedName>
</protein>
<evidence type="ECO:0000313" key="3">
    <source>
        <dbReference type="Proteomes" id="UP000626370"/>
    </source>
</evidence>
<keyword evidence="1" id="KW-0732">Signal</keyword>
<dbReference type="InterPro" id="IPR011250">
    <property type="entry name" value="OMP/PagP_B-barrel"/>
</dbReference>